<sequence length="53" mass="5702">SGSTAVVGFCAAVKPMFKFNPDLVLRVMLPIQVSTNFRSVSDLLRVVHVVVGV</sequence>
<feature type="non-terminal residue" evidence="1">
    <location>
        <position position="1"/>
    </location>
</feature>
<dbReference type="AlphaFoldDB" id="A0A392VQR6"/>
<organism evidence="1 2">
    <name type="scientific">Trifolium medium</name>
    <dbReference type="NCBI Taxonomy" id="97028"/>
    <lineage>
        <taxon>Eukaryota</taxon>
        <taxon>Viridiplantae</taxon>
        <taxon>Streptophyta</taxon>
        <taxon>Embryophyta</taxon>
        <taxon>Tracheophyta</taxon>
        <taxon>Spermatophyta</taxon>
        <taxon>Magnoliopsida</taxon>
        <taxon>eudicotyledons</taxon>
        <taxon>Gunneridae</taxon>
        <taxon>Pentapetalae</taxon>
        <taxon>rosids</taxon>
        <taxon>fabids</taxon>
        <taxon>Fabales</taxon>
        <taxon>Fabaceae</taxon>
        <taxon>Papilionoideae</taxon>
        <taxon>50 kb inversion clade</taxon>
        <taxon>NPAAA clade</taxon>
        <taxon>Hologalegina</taxon>
        <taxon>IRL clade</taxon>
        <taxon>Trifolieae</taxon>
        <taxon>Trifolium</taxon>
    </lineage>
</organism>
<keyword evidence="2" id="KW-1185">Reference proteome</keyword>
<dbReference type="EMBL" id="LXQA011216786">
    <property type="protein sequence ID" value="MCI89331.1"/>
    <property type="molecule type" value="Genomic_DNA"/>
</dbReference>
<proteinExistence type="predicted"/>
<reference evidence="1 2" key="1">
    <citation type="journal article" date="2018" name="Front. Plant Sci.">
        <title>Red Clover (Trifolium pratense) and Zigzag Clover (T. medium) - A Picture of Genomic Similarities and Differences.</title>
        <authorList>
            <person name="Dluhosova J."/>
            <person name="Istvanek J."/>
            <person name="Nedelnik J."/>
            <person name="Repkova J."/>
        </authorList>
    </citation>
    <scope>NUCLEOTIDE SEQUENCE [LARGE SCALE GENOMIC DNA]</scope>
    <source>
        <strain evidence="2">cv. 10/8</strain>
        <tissue evidence="1">Leaf</tissue>
    </source>
</reference>
<evidence type="ECO:0000313" key="2">
    <source>
        <dbReference type="Proteomes" id="UP000265520"/>
    </source>
</evidence>
<evidence type="ECO:0000313" key="1">
    <source>
        <dbReference type="EMBL" id="MCI89331.1"/>
    </source>
</evidence>
<protein>
    <submittedName>
        <fullName evidence="1">Uncharacterized protein</fullName>
    </submittedName>
</protein>
<comment type="caution">
    <text evidence="1">The sequence shown here is derived from an EMBL/GenBank/DDBJ whole genome shotgun (WGS) entry which is preliminary data.</text>
</comment>
<name>A0A392VQR6_9FABA</name>
<dbReference type="Proteomes" id="UP000265520">
    <property type="component" value="Unassembled WGS sequence"/>
</dbReference>
<accession>A0A392VQR6</accession>